<dbReference type="Proteomes" id="UP001355207">
    <property type="component" value="Chromosome 8"/>
</dbReference>
<evidence type="ECO:0000313" key="2">
    <source>
        <dbReference type="EMBL" id="WWC91414.1"/>
    </source>
</evidence>
<dbReference type="RefSeq" id="XP_066078176.1">
    <property type="nucleotide sequence ID" value="XM_066222079.1"/>
</dbReference>
<evidence type="ECO:0000256" key="1">
    <source>
        <dbReference type="SAM" id="MobiDB-lite"/>
    </source>
</evidence>
<accession>A0AAX4K2K7</accession>
<dbReference type="EMBL" id="CP144105">
    <property type="protein sequence ID" value="WWC91414.1"/>
    <property type="molecule type" value="Genomic_DNA"/>
</dbReference>
<sequence>MRFGKFFKSLRSTDANHTSGDVTTDTNRKSSRVSSFEDLGPSEEGFIEISVPERPRATYAYSYVRKEQPSYPYSYDNRKGQPSASSFVDAVPEIQQSTNAQADFKKERLSIWKMQLEVKNKCNGFTETYDIYPSTTPRKSFAFVNDEFLLVREGNTGKWKNYYSKNQSRRNTTDSVQEQYFNKTISVIDDQRIDESRWSSVGSGLISGKSIMGMMAPDRSISMKLKMVPMEDEDYDMMSAMLK</sequence>
<feature type="region of interest" description="Disordered" evidence="1">
    <location>
        <begin position="13"/>
        <end position="39"/>
    </location>
</feature>
<reference evidence="2 3" key="1">
    <citation type="submission" date="2024-01" db="EMBL/GenBank/DDBJ databases">
        <title>Comparative genomics of Cryptococcus and Kwoniella reveals pathogenesis evolution and contrasting modes of karyotype evolution via chromosome fusion or intercentromeric recombination.</title>
        <authorList>
            <person name="Coelho M.A."/>
            <person name="David-Palma M."/>
            <person name="Shea T."/>
            <person name="Bowers K."/>
            <person name="McGinley-Smith S."/>
            <person name="Mohammad A.W."/>
            <person name="Gnirke A."/>
            <person name="Yurkov A.M."/>
            <person name="Nowrousian M."/>
            <person name="Sun S."/>
            <person name="Cuomo C.A."/>
            <person name="Heitman J."/>
        </authorList>
    </citation>
    <scope>NUCLEOTIDE SEQUENCE [LARGE SCALE GENOMIC DNA]</scope>
    <source>
        <strain evidence="2 3">CBS 6074</strain>
    </source>
</reference>
<feature type="compositionally biased region" description="Polar residues" evidence="1">
    <location>
        <begin position="13"/>
        <end position="25"/>
    </location>
</feature>
<evidence type="ECO:0000313" key="3">
    <source>
        <dbReference type="Proteomes" id="UP001355207"/>
    </source>
</evidence>
<dbReference type="GeneID" id="91097028"/>
<gene>
    <name evidence="2" type="ORF">L201_006359</name>
</gene>
<name>A0AAX4K2K7_9TREE</name>
<organism evidence="2 3">
    <name type="scientific">Kwoniella dendrophila CBS 6074</name>
    <dbReference type="NCBI Taxonomy" id="1295534"/>
    <lineage>
        <taxon>Eukaryota</taxon>
        <taxon>Fungi</taxon>
        <taxon>Dikarya</taxon>
        <taxon>Basidiomycota</taxon>
        <taxon>Agaricomycotina</taxon>
        <taxon>Tremellomycetes</taxon>
        <taxon>Tremellales</taxon>
        <taxon>Cryptococcaceae</taxon>
        <taxon>Kwoniella</taxon>
    </lineage>
</organism>
<protein>
    <submittedName>
        <fullName evidence="2">Uncharacterized protein</fullName>
    </submittedName>
</protein>
<proteinExistence type="predicted"/>
<keyword evidence="3" id="KW-1185">Reference proteome</keyword>
<dbReference type="AlphaFoldDB" id="A0AAX4K2K7"/>